<protein>
    <submittedName>
        <fullName evidence="3">CapA family protein</fullName>
    </submittedName>
</protein>
<dbReference type="CDD" id="cd07381">
    <property type="entry name" value="MPP_CapA"/>
    <property type="match status" value="1"/>
</dbReference>
<feature type="domain" description="Capsule synthesis protein CapA" evidence="2">
    <location>
        <begin position="2"/>
        <end position="313"/>
    </location>
</feature>
<comment type="caution">
    <text evidence="3">The sequence shown here is derived from an EMBL/GenBank/DDBJ whole genome shotgun (WGS) entry which is preliminary data.</text>
</comment>
<dbReference type="PANTHER" id="PTHR33393">
    <property type="entry name" value="POLYGLUTAMINE SYNTHESIS ACCESSORY PROTEIN RV0574C-RELATED"/>
    <property type="match status" value="1"/>
</dbReference>
<dbReference type="PANTHER" id="PTHR33393:SF13">
    <property type="entry name" value="PGA BIOSYNTHESIS PROTEIN CAPA"/>
    <property type="match status" value="1"/>
</dbReference>
<dbReference type="Pfam" id="PF09587">
    <property type="entry name" value="PGA_cap"/>
    <property type="match status" value="1"/>
</dbReference>
<dbReference type="AlphaFoldDB" id="A0A845DWB7"/>
<reference evidence="3 4" key="1">
    <citation type="submission" date="2019-11" db="EMBL/GenBank/DDBJ databases">
        <title>Genome sequences of 17 halophilic strains isolated from different environments.</title>
        <authorList>
            <person name="Furrow R.E."/>
        </authorList>
    </citation>
    <scope>NUCLEOTIDE SEQUENCE [LARGE SCALE GENOMIC DNA]</scope>
    <source>
        <strain evidence="3 4">22511_23_Filter</strain>
    </source>
</reference>
<dbReference type="EMBL" id="WMET01000002">
    <property type="protein sequence ID" value="MYL20612.1"/>
    <property type="molecule type" value="Genomic_DNA"/>
</dbReference>
<evidence type="ECO:0000256" key="1">
    <source>
        <dbReference type="ARBA" id="ARBA00005662"/>
    </source>
</evidence>
<dbReference type="Proteomes" id="UP000460949">
    <property type="component" value="Unassembled WGS sequence"/>
</dbReference>
<gene>
    <name evidence="3" type="ORF">GLW04_11965</name>
</gene>
<comment type="similarity">
    <text evidence="1">Belongs to the CapA family.</text>
</comment>
<evidence type="ECO:0000259" key="2">
    <source>
        <dbReference type="SMART" id="SM00854"/>
    </source>
</evidence>
<dbReference type="SMART" id="SM00854">
    <property type="entry name" value="PGA_cap"/>
    <property type="match status" value="1"/>
</dbReference>
<evidence type="ECO:0000313" key="4">
    <source>
        <dbReference type="Proteomes" id="UP000460949"/>
    </source>
</evidence>
<evidence type="ECO:0000313" key="3">
    <source>
        <dbReference type="EMBL" id="MYL20612.1"/>
    </source>
</evidence>
<accession>A0A845DWB7</accession>
<sequence length="427" mass="48112">MRMIMTGDSFIARRIPDKDARAAELRQWMADADVRFTNLEITTHKKEGYPSPVSGGTWAMASPSVLDDLKDYGFNLYNWANNHTMDYLYGGLKRTEEELDAREMVHAGAGRSLASASEPRYIETEKGRAALIGATSTFQDFWRAGDGNAYIPGRPGVNPLRYEEMIHISKEEMETLVSISNRTHLDAAKELDIKEGFLPPDPAGRFAFAGRTFKEGDRAFIERSPHPADMERLIRTVKEAERQADYVIVSLHSHEMDGVDKNKPADFIKEAARNLIDAGAHCIVGHGPHVVRGIEIYQGKPIFYSLGNFIFQNDSVTHLPRDFFEKYRMDADSSAADGFDKRSAGGTKGLGVNPFVWESVMAGMSWEGGRLTGIELQPIDLGFDEPRYRKGWPELSRNEEVLQRIQRLSREFHTEIMIENGKGYVQL</sequence>
<dbReference type="RefSeq" id="WP_160837460.1">
    <property type="nucleotide sequence ID" value="NZ_WMET01000002.1"/>
</dbReference>
<dbReference type="InterPro" id="IPR029052">
    <property type="entry name" value="Metallo-depent_PP-like"/>
</dbReference>
<proteinExistence type="inferred from homology"/>
<dbReference type="SUPFAM" id="SSF56300">
    <property type="entry name" value="Metallo-dependent phosphatases"/>
    <property type="match status" value="1"/>
</dbReference>
<name>A0A845DWB7_9BACI</name>
<dbReference type="InterPro" id="IPR052169">
    <property type="entry name" value="CW_Biosynth-Accessory"/>
</dbReference>
<dbReference type="InterPro" id="IPR019079">
    <property type="entry name" value="Capsule_synth_CapA"/>
</dbReference>
<organism evidence="3 4">
    <name type="scientific">Halobacillus litoralis</name>
    <dbReference type="NCBI Taxonomy" id="45668"/>
    <lineage>
        <taxon>Bacteria</taxon>
        <taxon>Bacillati</taxon>
        <taxon>Bacillota</taxon>
        <taxon>Bacilli</taxon>
        <taxon>Bacillales</taxon>
        <taxon>Bacillaceae</taxon>
        <taxon>Halobacillus</taxon>
    </lineage>
</organism>